<dbReference type="InterPro" id="IPR001173">
    <property type="entry name" value="Glyco_trans_2-like"/>
</dbReference>
<dbReference type="Gene3D" id="3.90.550.10">
    <property type="entry name" value="Spore Coat Polysaccharide Biosynthesis Protein SpsA, Chain A"/>
    <property type="match status" value="1"/>
</dbReference>
<protein>
    <submittedName>
        <fullName evidence="5">Glycosyltransferase family 2 protein</fullName>
    </submittedName>
</protein>
<organism evidence="5 6">
    <name type="scientific">Rhodovastum atsumiense</name>
    <dbReference type="NCBI Taxonomy" id="504468"/>
    <lineage>
        <taxon>Bacteria</taxon>
        <taxon>Pseudomonadati</taxon>
        <taxon>Pseudomonadota</taxon>
        <taxon>Alphaproteobacteria</taxon>
        <taxon>Acetobacterales</taxon>
        <taxon>Acetobacteraceae</taxon>
        <taxon>Rhodovastum</taxon>
    </lineage>
</organism>
<keyword evidence="6" id="KW-1185">Reference proteome</keyword>
<dbReference type="PANTHER" id="PTHR43179">
    <property type="entry name" value="RHAMNOSYLTRANSFERASE WBBL"/>
    <property type="match status" value="1"/>
</dbReference>
<comment type="similarity">
    <text evidence="1">Belongs to the glycosyltransferase 2 family.</text>
</comment>
<proteinExistence type="inferred from homology"/>
<keyword evidence="2" id="KW-0328">Glycosyltransferase</keyword>
<dbReference type="OrthoDB" id="9801954at2"/>
<evidence type="ECO:0000313" key="5">
    <source>
        <dbReference type="EMBL" id="KAA5609122.1"/>
    </source>
</evidence>
<name>A0A5M6ILQ6_9PROT</name>
<dbReference type="EMBL" id="VWPK01000059">
    <property type="protein sequence ID" value="KAA5609122.1"/>
    <property type="molecule type" value="Genomic_DNA"/>
</dbReference>
<dbReference type="SUPFAM" id="SSF53448">
    <property type="entry name" value="Nucleotide-diphospho-sugar transferases"/>
    <property type="match status" value="1"/>
</dbReference>
<reference evidence="5 6" key="1">
    <citation type="submission" date="2019-09" db="EMBL/GenBank/DDBJ databases">
        <title>Genome sequence of Rhodovastum atsumiense, a diverse member of the Acetobacteraceae family of non-sulfur purple photosynthetic bacteria.</title>
        <authorList>
            <person name="Meyer T."/>
            <person name="Kyndt J."/>
        </authorList>
    </citation>
    <scope>NUCLEOTIDE SEQUENCE [LARGE SCALE GENOMIC DNA]</scope>
    <source>
        <strain evidence="5 6">DSM 21279</strain>
    </source>
</reference>
<evidence type="ECO:0000256" key="1">
    <source>
        <dbReference type="ARBA" id="ARBA00006739"/>
    </source>
</evidence>
<feature type="domain" description="Glycosyltransferase 2-like" evidence="4">
    <location>
        <begin position="27"/>
        <end position="185"/>
    </location>
</feature>
<dbReference type="GO" id="GO:0016757">
    <property type="term" value="F:glycosyltransferase activity"/>
    <property type="evidence" value="ECO:0007669"/>
    <property type="project" value="UniProtKB-KW"/>
</dbReference>
<dbReference type="Proteomes" id="UP000325255">
    <property type="component" value="Unassembled WGS sequence"/>
</dbReference>
<sequence length="336" mass="36810">MTNSDRTTPRHIAGAAAAPAGAYDADVVILALDRAQDTVAAITSALAQIGVTRHVIVVDQGSRPANLALLAAAVEGRSDATLVQLDRNHGVAGGRNRGTGLGHGRVVVALDNDAEFDEVHTLARAVAALDADPGLAAVGFRIVRFADGADDLLSWGYPRSLLPRAAETFEAATFVGAGHAIRRRSWEEAGGYDDALFFCWEEFDFCLRAIEHGWRVRYRGDIVVRHKVSGEQRFAWSGTRWFHFVRNRLYIERKWGASQLALLPRFCGYLLRGVRNGVGWQTLRAWPAAMRLGGRAERRVLSTAARSYLDQHDMAHRGTLLARLRREVLAALPGRG</sequence>
<comment type="caution">
    <text evidence="5">The sequence shown here is derived from an EMBL/GenBank/DDBJ whole genome shotgun (WGS) entry which is preliminary data.</text>
</comment>
<dbReference type="InterPro" id="IPR029044">
    <property type="entry name" value="Nucleotide-diphossugar_trans"/>
</dbReference>
<accession>A0A5M6ILQ6</accession>
<evidence type="ECO:0000259" key="4">
    <source>
        <dbReference type="Pfam" id="PF00535"/>
    </source>
</evidence>
<dbReference type="PANTHER" id="PTHR43179:SF12">
    <property type="entry name" value="GALACTOFURANOSYLTRANSFERASE GLFT2"/>
    <property type="match status" value="1"/>
</dbReference>
<dbReference type="Pfam" id="PF00535">
    <property type="entry name" value="Glycos_transf_2"/>
    <property type="match status" value="1"/>
</dbReference>
<evidence type="ECO:0000313" key="6">
    <source>
        <dbReference type="Proteomes" id="UP000325255"/>
    </source>
</evidence>
<evidence type="ECO:0000256" key="2">
    <source>
        <dbReference type="ARBA" id="ARBA00022676"/>
    </source>
</evidence>
<dbReference type="AlphaFoldDB" id="A0A5M6ILQ6"/>
<gene>
    <name evidence="5" type="ORF">F1189_25810</name>
</gene>
<keyword evidence="3 5" id="KW-0808">Transferase</keyword>
<evidence type="ECO:0000256" key="3">
    <source>
        <dbReference type="ARBA" id="ARBA00022679"/>
    </source>
</evidence>